<comment type="subcellular location">
    <subcellularLocation>
        <location evidence="1">Nucleus</location>
    </subcellularLocation>
</comment>
<reference evidence="13" key="1">
    <citation type="journal article" date="2016" name="Nature">
        <title>The genome of the seagrass Zostera marina reveals angiosperm adaptation to the sea.</title>
        <authorList>
            <person name="Olsen J.L."/>
            <person name="Rouze P."/>
            <person name="Verhelst B."/>
            <person name="Lin Y.-C."/>
            <person name="Bayer T."/>
            <person name="Collen J."/>
            <person name="Dattolo E."/>
            <person name="De Paoli E."/>
            <person name="Dittami S."/>
            <person name="Maumus F."/>
            <person name="Michel G."/>
            <person name="Kersting A."/>
            <person name="Lauritano C."/>
            <person name="Lohaus R."/>
            <person name="Toepel M."/>
            <person name="Tonon T."/>
            <person name="Vanneste K."/>
            <person name="Amirebrahimi M."/>
            <person name="Brakel J."/>
            <person name="Bostroem C."/>
            <person name="Chovatia M."/>
            <person name="Grimwood J."/>
            <person name="Jenkins J.W."/>
            <person name="Jueterbock A."/>
            <person name="Mraz A."/>
            <person name="Stam W.T."/>
            <person name="Tice H."/>
            <person name="Bornberg-Bauer E."/>
            <person name="Green P.J."/>
            <person name="Pearson G.A."/>
            <person name="Procaccini G."/>
            <person name="Duarte C.M."/>
            <person name="Schmutz J."/>
            <person name="Reusch T.B.H."/>
            <person name="Van de Peer Y."/>
        </authorList>
    </citation>
    <scope>NUCLEOTIDE SEQUENCE [LARGE SCALE GENOMIC DNA]</scope>
    <source>
        <strain evidence="13">cv. Finnish</strain>
    </source>
</reference>
<organism evidence="12 13">
    <name type="scientific">Zostera marina</name>
    <name type="common">Eelgrass</name>
    <dbReference type="NCBI Taxonomy" id="29655"/>
    <lineage>
        <taxon>Eukaryota</taxon>
        <taxon>Viridiplantae</taxon>
        <taxon>Streptophyta</taxon>
        <taxon>Embryophyta</taxon>
        <taxon>Tracheophyta</taxon>
        <taxon>Spermatophyta</taxon>
        <taxon>Magnoliopsida</taxon>
        <taxon>Liliopsida</taxon>
        <taxon>Zosteraceae</taxon>
        <taxon>Zostera</taxon>
    </lineage>
</organism>
<dbReference type="FunFam" id="3.30.160.60:FF:000523">
    <property type="entry name" value="Zinc finger protein WIP2"/>
    <property type="match status" value="1"/>
</dbReference>
<dbReference type="GO" id="GO:0010468">
    <property type="term" value="P:regulation of gene expression"/>
    <property type="evidence" value="ECO:0000318"/>
    <property type="project" value="GO_Central"/>
</dbReference>
<keyword evidence="3" id="KW-0677">Repeat</keyword>
<keyword evidence="13" id="KW-1185">Reference proteome</keyword>
<protein>
    <submittedName>
        <fullName evidence="12">Zinc finger-like protein</fullName>
    </submittedName>
</protein>
<dbReference type="PANTHER" id="PTHR45878">
    <property type="entry name" value="ZINC FINGER PROTEIN WIP2"/>
    <property type="match status" value="1"/>
</dbReference>
<keyword evidence="8" id="KW-0539">Nucleus</keyword>
<proteinExistence type="inferred from homology"/>
<evidence type="ECO:0000256" key="6">
    <source>
        <dbReference type="ARBA" id="ARBA00023015"/>
    </source>
</evidence>
<feature type="domain" description="C2H2-type" evidence="11">
    <location>
        <begin position="199"/>
        <end position="219"/>
    </location>
</feature>
<accession>A0A0K9Q380</accession>
<keyword evidence="4 10" id="KW-0863">Zinc-finger</keyword>
<keyword evidence="2" id="KW-0479">Metal-binding</keyword>
<evidence type="ECO:0000256" key="7">
    <source>
        <dbReference type="ARBA" id="ARBA00023163"/>
    </source>
</evidence>
<evidence type="ECO:0000256" key="9">
    <source>
        <dbReference type="ARBA" id="ARBA00023452"/>
    </source>
</evidence>
<dbReference type="OMA" id="FRTIQTH"/>
<dbReference type="InterPro" id="IPR055187">
    <property type="entry name" value="C2CH-3rd_BIRD-IDD"/>
</dbReference>
<dbReference type="PROSITE" id="PS50157">
    <property type="entry name" value="ZINC_FINGER_C2H2_2"/>
    <property type="match status" value="2"/>
</dbReference>
<evidence type="ECO:0000256" key="5">
    <source>
        <dbReference type="ARBA" id="ARBA00022833"/>
    </source>
</evidence>
<comment type="similarity">
    <text evidence="9">Belongs to the WIP C2H2-type zinc-finger protein family.</text>
</comment>
<dbReference type="SUPFAM" id="SSF57667">
    <property type="entry name" value="beta-beta-alpha zinc fingers"/>
    <property type="match status" value="1"/>
</dbReference>
<dbReference type="GO" id="GO:0008270">
    <property type="term" value="F:zinc ion binding"/>
    <property type="evidence" value="ECO:0007669"/>
    <property type="project" value="UniProtKB-KW"/>
</dbReference>
<comment type="caution">
    <text evidence="12">The sequence shown here is derived from an EMBL/GenBank/DDBJ whole genome shotgun (WGS) entry which is preliminary data.</text>
</comment>
<evidence type="ECO:0000256" key="2">
    <source>
        <dbReference type="ARBA" id="ARBA00022723"/>
    </source>
</evidence>
<dbReference type="PANTHER" id="PTHR45878:SF1">
    <property type="entry name" value="ZINC FINGER PROTEIN WIP2"/>
    <property type="match status" value="1"/>
</dbReference>
<evidence type="ECO:0000313" key="13">
    <source>
        <dbReference type="Proteomes" id="UP000036987"/>
    </source>
</evidence>
<name>A0A0K9Q380_ZOSMR</name>
<dbReference type="PROSITE" id="PS00028">
    <property type="entry name" value="ZINC_FINGER_C2H2_1"/>
    <property type="match status" value="1"/>
</dbReference>
<sequence>MFNGYYNQLPLISSDVHRSPVPNNHHNRSIYNYTTPASPPPASPPLRVALPLLNLSPGRTDSLREVIPEADTGEVTVSLHIGLLPPSPPPPPDDDRKEQYWIPSPSQILIGPTQFSCHLCLKTFSRYNNMQMHMWGHGSQYRKGPESLRGTQPTAMLRLPCYCCESGCRNNIDHPRSKPLKDFRTLQTHYKRKHGVKPFSCERCGKAFAVRGDWRTHEKNCGKFWYCICGSDFKHKRSLKDHIRGFGHGHGPIDVDNYFMNY</sequence>
<dbReference type="Gene3D" id="3.30.160.60">
    <property type="entry name" value="Classic Zinc Finger"/>
    <property type="match status" value="1"/>
</dbReference>
<evidence type="ECO:0000259" key="11">
    <source>
        <dbReference type="PROSITE" id="PS50157"/>
    </source>
</evidence>
<dbReference type="InterPro" id="IPR059161">
    <property type="entry name" value="Znf-C2H2_STOP1/2_3rd"/>
</dbReference>
<dbReference type="Pfam" id="PF22995">
    <property type="entry name" value="C2CH-3rd_BIRD-IDD"/>
    <property type="match status" value="1"/>
</dbReference>
<gene>
    <name evidence="12" type="ORF">ZOSMA_112G00240</name>
</gene>
<dbReference type="STRING" id="29655.A0A0K9Q380"/>
<dbReference type="OrthoDB" id="6077919at2759"/>
<evidence type="ECO:0000256" key="3">
    <source>
        <dbReference type="ARBA" id="ARBA00022737"/>
    </source>
</evidence>
<evidence type="ECO:0000256" key="1">
    <source>
        <dbReference type="ARBA" id="ARBA00004123"/>
    </source>
</evidence>
<evidence type="ECO:0000256" key="8">
    <source>
        <dbReference type="ARBA" id="ARBA00023242"/>
    </source>
</evidence>
<evidence type="ECO:0000313" key="12">
    <source>
        <dbReference type="EMBL" id="KMZ75609.1"/>
    </source>
</evidence>
<evidence type="ECO:0000256" key="4">
    <source>
        <dbReference type="ARBA" id="ARBA00022771"/>
    </source>
</evidence>
<evidence type="ECO:0000256" key="10">
    <source>
        <dbReference type="PROSITE-ProRule" id="PRU00042"/>
    </source>
</evidence>
<keyword evidence="5" id="KW-0862">Zinc</keyword>
<dbReference type="InterPro" id="IPR013087">
    <property type="entry name" value="Znf_C2H2_type"/>
</dbReference>
<dbReference type="AlphaFoldDB" id="A0A0K9Q380"/>
<dbReference type="InterPro" id="IPR036236">
    <property type="entry name" value="Znf_C2H2_sf"/>
</dbReference>
<dbReference type="Proteomes" id="UP000036987">
    <property type="component" value="Unassembled WGS sequence"/>
</dbReference>
<dbReference type="SMART" id="SM00355">
    <property type="entry name" value="ZnF_C2H2"/>
    <property type="match status" value="4"/>
</dbReference>
<keyword evidence="6" id="KW-0805">Transcription regulation</keyword>
<dbReference type="GO" id="GO:0003700">
    <property type="term" value="F:DNA-binding transcription factor activity"/>
    <property type="evidence" value="ECO:0007669"/>
    <property type="project" value="InterPro"/>
</dbReference>
<keyword evidence="7" id="KW-0804">Transcription</keyword>
<dbReference type="Pfam" id="PF23115">
    <property type="entry name" value="zf-C2H2_STOP2_3rd"/>
    <property type="match status" value="1"/>
</dbReference>
<dbReference type="GO" id="GO:0005634">
    <property type="term" value="C:nucleus"/>
    <property type="evidence" value="ECO:0000318"/>
    <property type="project" value="GO_Central"/>
</dbReference>
<feature type="domain" description="C2H2-type" evidence="11">
    <location>
        <begin position="115"/>
        <end position="142"/>
    </location>
</feature>
<dbReference type="InterPro" id="IPR043584">
    <property type="entry name" value="WIP1/2/3/4/5/6"/>
</dbReference>
<dbReference type="EMBL" id="LFYR01000145">
    <property type="protein sequence ID" value="KMZ75609.1"/>
    <property type="molecule type" value="Genomic_DNA"/>
</dbReference>